<evidence type="ECO:0000256" key="3">
    <source>
        <dbReference type="ARBA" id="ARBA00022692"/>
    </source>
</evidence>
<feature type="transmembrane region" description="Helical" evidence="7">
    <location>
        <begin position="302"/>
        <end position="326"/>
    </location>
</feature>
<dbReference type="InterPro" id="IPR003689">
    <property type="entry name" value="ZIP"/>
</dbReference>
<feature type="non-terminal residue" evidence="8">
    <location>
        <position position="445"/>
    </location>
</feature>
<dbReference type="GO" id="GO:0006829">
    <property type="term" value="P:zinc ion transport"/>
    <property type="evidence" value="ECO:0007669"/>
    <property type="project" value="InterPro"/>
</dbReference>
<evidence type="ECO:0000313" key="9">
    <source>
        <dbReference type="Proteomes" id="UP000683417"/>
    </source>
</evidence>
<feature type="transmembrane region" description="Helical" evidence="7">
    <location>
        <begin position="42"/>
        <end position="61"/>
    </location>
</feature>
<keyword evidence="3 7" id="KW-0812">Transmembrane</keyword>
<organism evidence="8 9">
    <name type="scientific">Blumeria graminis f. sp. triticale</name>
    <dbReference type="NCBI Taxonomy" id="1689686"/>
    <lineage>
        <taxon>Eukaryota</taxon>
        <taxon>Fungi</taxon>
        <taxon>Dikarya</taxon>
        <taxon>Ascomycota</taxon>
        <taxon>Pezizomycotina</taxon>
        <taxon>Leotiomycetes</taxon>
        <taxon>Erysiphales</taxon>
        <taxon>Erysiphaceae</taxon>
        <taxon>Blumeria</taxon>
    </lineage>
</organism>
<evidence type="ECO:0000256" key="4">
    <source>
        <dbReference type="ARBA" id="ARBA00022989"/>
    </source>
</evidence>
<reference evidence="8" key="1">
    <citation type="submission" date="2020-10" db="EMBL/GenBank/DDBJ databases">
        <authorList>
            <person name="Muller C M."/>
        </authorList>
    </citation>
    <scope>NUCLEOTIDE SEQUENCE</scope>
    <source>
        <strain evidence="8">THUN-12</strain>
    </source>
</reference>
<keyword evidence="5" id="KW-0333">Golgi apparatus</keyword>
<evidence type="ECO:0000256" key="7">
    <source>
        <dbReference type="SAM" id="Phobius"/>
    </source>
</evidence>
<feature type="transmembrane region" description="Helical" evidence="7">
    <location>
        <begin position="338"/>
        <end position="360"/>
    </location>
</feature>
<dbReference type="GO" id="GO:0000139">
    <property type="term" value="C:Golgi membrane"/>
    <property type="evidence" value="ECO:0007669"/>
    <property type="project" value="UniProtKB-SubCell"/>
</dbReference>
<proteinExistence type="predicted"/>
<dbReference type="GO" id="GO:0046873">
    <property type="term" value="F:metal ion transmembrane transporter activity"/>
    <property type="evidence" value="ECO:0007669"/>
    <property type="project" value="InterPro"/>
</dbReference>
<dbReference type="InterPro" id="IPR045891">
    <property type="entry name" value="ZIP9"/>
</dbReference>
<feature type="transmembrane region" description="Helical" evidence="7">
    <location>
        <begin position="372"/>
        <end position="390"/>
    </location>
</feature>
<name>A0A9W4D926_BLUGR</name>
<dbReference type="Pfam" id="PF02535">
    <property type="entry name" value="Zip"/>
    <property type="match status" value="1"/>
</dbReference>
<dbReference type="Proteomes" id="UP000683417">
    <property type="component" value="Unassembled WGS sequence"/>
</dbReference>
<comment type="subcellular location">
    <subcellularLocation>
        <location evidence="1">Endomembrane system</location>
        <topology evidence="1">Multi-pass membrane protein</topology>
    </subcellularLocation>
    <subcellularLocation>
        <location evidence="2">Golgi apparatus membrane</location>
    </subcellularLocation>
</comment>
<evidence type="ECO:0000256" key="2">
    <source>
        <dbReference type="ARBA" id="ARBA00004394"/>
    </source>
</evidence>
<feature type="transmembrane region" description="Helical" evidence="7">
    <location>
        <begin position="73"/>
        <end position="93"/>
    </location>
</feature>
<dbReference type="PANTHER" id="PTHR16133">
    <property type="entry name" value="SOLUTE CARRIER FAMILY 39 ZINC TRANSPORTER , MEMBER 9-RELATED"/>
    <property type="match status" value="1"/>
</dbReference>
<keyword evidence="6 7" id="KW-0472">Membrane</keyword>
<evidence type="ECO:0000313" key="8">
    <source>
        <dbReference type="EMBL" id="CAD6506463.1"/>
    </source>
</evidence>
<keyword evidence="4 7" id="KW-1133">Transmembrane helix</keyword>
<evidence type="ECO:0000256" key="6">
    <source>
        <dbReference type="ARBA" id="ARBA00023136"/>
    </source>
</evidence>
<protein>
    <submittedName>
        <fullName evidence="8">BgTH12-07691</fullName>
    </submittedName>
</protein>
<feature type="transmembrane region" description="Helical" evidence="7">
    <location>
        <begin position="202"/>
        <end position="219"/>
    </location>
</feature>
<sequence>WPLCQAATLPHSLCWGKWHSIENTTTCIKINFNFMLKMLDGLFVLLVLSALMASASFLAGSLPLSMSLSPTRVRLISCLGMGILVGTSMIVIIPEGIETIYAAGSVNDKLHIKKDLYKAETSHIKLAITEFEGISDVRPIPRSLKRIETKGTRLDMFPVRRQNIKDTHSPSINAEKVEMAQTESHQVSGTCDGREDRNDPSTFHIGLSLVLGFILMFLIDKLPRHASDNLQSAPPTRHISLSNLSLSSSASDNGLESEYFLQSTSSISKQTRSLTTTTGLVIHAATDGIAMGASTTSSNSKLGLIIFIAIMIHKAPAAFGLTSVLLKQGLSAKAVRGHLIIFSLATPLGALTTWLFIALLGGSHIEGERGRWWTGMILLFSAGTFLYVAVHTLQEETTYDVRSYRTNETSSLDPQRKTTKPKMRETLAVVSGMLLPLLTQLDHNL</sequence>
<evidence type="ECO:0000256" key="1">
    <source>
        <dbReference type="ARBA" id="ARBA00004127"/>
    </source>
</evidence>
<accession>A0A9W4D926</accession>
<dbReference type="AlphaFoldDB" id="A0A9W4D926"/>
<comment type="caution">
    <text evidence="8">The sequence shown here is derived from an EMBL/GenBank/DDBJ whole genome shotgun (WGS) entry which is preliminary data.</text>
</comment>
<dbReference type="EMBL" id="CAJHIT010000011">
    <property type="protein sequence ID" value="CAD6506463.1"/>
    <property type="molecule type" value="Genomic_DNA"/>
</dbReference>
<evidence type="ECO:0000256" key="5">
    <source>
        <dbReference type="ARBA" id="ARBA00023034"/>
    </source>
</evidence>
<dbReference type="PANTHER" id="PTHR16133:SF0">
    <property type="entry name" value="ZINC_IRON REGULATED TRANSPORTER-RELATED PROTEIN 102B, ISOFORM E"/>
    <property type="match status" value="1"/>
</dbReference>
<gene>
    <name evidence="8" type="ORF">BGTH12_LOCUS7821</name>
</gene>